<dbReference type="AlphaFoldDB" id="A0AAQ3K5V7"/>
<feature type="domain" description="Rab3GAP catalytic subunit conserved" evidence="2">
    <location>
        <begin position="307"/>
        <end position="456"/>
    </location>
</feature>
<keyword evidence="4" id="KW-1185">Reference proteome</keyword>
<reference evidence="3 4" key="1">
    <citation type="submission" date="2023-10" db="EMBL/GenBank/DDBJ databases">
        <title>Chromosome-scale genome assembly provides insights into flower coloration mechanisms of Canna indica.</title>
        <authorList>
            <person name="Li C."/>
        </authorList>
    </citation>
    <scope>NUCLEOTIDE SEQUENCE [LARGE SCALE GENOMIC DNA]</scope>
    <source>
        <tissue evidence="3">Flower</tissue>
    </source>
</reference>
<feature type="compositionally biased region" description="Acidic residues" evidence="1">
    <location>
        <begin position="616"/>
        <end position="625"/>
    </location>
</feature>
<feature type="compositionally biased region" description="Polar residues" evidence="1">
    <location>
        <begin position="605"/>
        <end position="614"/>
    </location>
</feature>
<dbReference type="InterPro" id="IPR026147">
    <property type="entry name" value="Rab3GAP1_conserved"/>
</dbReference>
<dbReference type="Proteomes" id="UP001327560">
    <property type="component" value="Chromosome 2"/>
</dbReference>
<feature type="compositionally biased region" description="Basic and acidic residues" evidence="1">
    <location>
        <begin position="38"/>
        <end position="59"/>
    </location>
</feature>
<dbReference type="PANTHER" id="PTHR21422:SF10">
    <property type="entry name" value="RAB3 GTPASE-ACTIVATING PROTEIN CATALYTIC SUBUNIT"/>
    <property type="match status" value="1"/>
</dbReference>
<dbReference type="Pfam" id="PF13890">
    <property type="entry name" value="Rab3-GTPase_cat"/>
    <property type="match status" value="1"/>
</dbReference>
<feature type="region of interest" description="Disordered" evidence="1">
    <location>
        <begin position="38"/>
        <end position="88"/>
    </location>
</feature>
<organism evidence="3 4">
    <name type="scientific">Canna indica</name>
    <name type="common">Indian-shot</name>
    <dbReference type="NCBI Taxonomy" id="4628"/>
    <lineage>
        <taxon>Eukaryota</taxon>
        <taxon>Viridiplantae</taxon>
        <taxon>Streptophyta</taxon>
        <taxon>Embryophyta</taxon>
        <taxon>Tracheophyta</taxon>
        <taxon>Spermatophyta</taxon>
        <taxon>Magnoliopsida</taxon>
        <taxon>Liliopsida</taxon>
        <taxon>Zingiberales</taxon>
        <taxon>Cannaceae</taxon>
        <taxon>Canna</taxon>
    </lineage>
</organism>
<dbReference type="GO" id="GO:0005096">
    <property type="term" value="F:GTPase activator activity"/>
    <property type="evidence" value="ECO:0007669"/>
    <property type="project" value="InterPro"/>
</dbReference>
<dbReference type="PANTHER" id="PTHR21422">
    <property type="entry name" value="RAB3 GTPASE-ACTIVATING PROTEIN CATALYTIC SUBUNIT"/>
    <property type="match status" value="1"/>
</dbReference>
<dbReference type="InterPro" id="IPR045700">
    <property type="entry name" value="Rab3GAP1"/>
</dbReference>
<evidence type="ECO:0000256" key="1">
    <source>
        <dbReference type="SAM" id="MobiDB-lite"/>
    </source>
</evidence>
<feature type="region of interest" description="Disordered" evidence="1">
    <location>
        <begin position="392"/>
        <end position="415"/>
    </location>
</feature>
<evidence type="ECO:0000259" key="2">
    <source>
        <dbReference type="Pfam" id="PF13890"/>
    </source>
</evidence>
<dbReference type="EMBL" id="CP136891">
    <property type="protein sequence ID" value="WOK99725.1"/>
    <property type="molecule type" value="Genomic_DNA"/>
</dbReference>
<proteinExistence type="predicted"/>
<protein>
    <submittedName>
        <fullName evidence="3">Rab3 GTPase-activating protein catalytic subunit</fullName>
    </submittedName>
</protein>
<evidence type="ECO:0000313" key="3">
    <source>
        <dbReference type="EMBL" id="WOK99725.1"/>
    </source>
</evidence>
<accession>A0AAQ3K5V7</accession>
<sequence>MDPPTPSLPSPLSIVSRAKTALHSAAAKAERVITDIKADLKIDRENEGESQKEPTRSTDGEIDATDGSSRSQQEVIERSSSKNESSLTALKKMVIPPSSVTKQLALAMESVKNFKSVNELSRSSADLSSTKEKSGLSFSVMKSLVLREKEAKEINSSMCLLFKSEEQYLPWKGVSGWEVSPITTLLKDLHGAPPESFVVQLSLIMGGFKSLQKMASFWFNVVTELRKLWTEGQPIPRMPLDEDPDLNSCLLHQQLQVINCSIARKERRSLAEESLDSILKKTNDNLEVSSPDYKVYARTNTGDFILRLGAARPSENLTMLETGEPVYSPITQEGPVLTEELIKETEEFVLRTGSMGPGCSQLLSDMQAFKAANPGCILEDFIRWHSPPDWMETDSDSHHNDSTIEEGSSRGRLSRRMQEEGNLWRELWEAAKALPAVKQTPLFDEDLAVEGILSDLDNIQPYELFEQLFVSVICAGLLIAEAVLPEESNLAKLYNECKDYVVATYQNGLLNEKLDDICKVYGTIEAIVLKPEEVIKAIEQPDEMVSAESKKRFKIPSLNFVSKDKQSLWKRALKDDKKSEEKHGHVLSNLFDKKTSLFSKKPPKSNEQPSSTSAAMDDDGDWTIV</sequence>
<evidence type="ECO:0000313" key="4">
    <source>
        <dbReference type="Proteomes" id="UP001327560"/>
    </source>
</evidence>
<feature type="region of interest" description="Disordered" evidence="1">
    <location>
        <begin position="593"/>
        <end position="625"/>
    </location>
</feature>
<name>A0AAQ3K5V7_9LILI</name>
<gene>
    <name evidence="3" type="ORF">Cni_G08437</name>
</gene>